<dbReference type="SUPFAM" id="SSF63380">
    <property type="entry name" value="Riboflavin synthase domain-like"/>
    <property type="match status" value="1"/>
</dbReference>
<feature type="transmembrane region" description="Helical" evidence="3">
    <location>
        <begin position="627"/>
        <end position="649"/>
    </location>
</feature>
<dbReference type="EMBL" id="CAJNNV010030241">
    <property type="protein sequence ID" value="CAE8631904.1"/>
    <property type="molecule type" value="Genomic_DNA"/>
</dbReference>
<feature type="compositionally biased region" description="Polar residues" evidence="2">
    <location>
        <begin position="93"/>
        <end position="106"/>
    </location>
</feature>
<dbReference type="InterPro" id="IPR017927">
    <property type="entry name" value="FAD-bd_FR_type"/>
</dbReference>
<evidence type="ECO:0000256" key="1">
    <source>
        <dbReference type="ARBA" id="ARBA00023002"/>
    </source>
</evidence>
<feature type="non-terminal residue" evidence="5">
    <location>
        <position position="992"/>
    </location>
</feature>
<accession>A0A813H2K8</accession>
<dbReference type="PANTHER" id="PTHR11972:SF153">
    <property type="entry name" value="SUPEROXIDE-GENERATING NADPH OXIDASE HEAVY CHAIN SUBUNIT A"/>
    <property type="match status" value="1"/>
</dbReference>
<sequence>VQLFDEVLADLKGVECDWGAVCEVLHAAALRHDATALPNEVLNMLLTKSAKAMGFWDPSAKLLSEMRKAMREKLKEHDSEAPAPEELGDEPASPTSPKVQHWSLSPLSPKAGDSVQSKDDRVLSMSKYKENDNDNDDNNKDDQTEYEVVLGETFELSKDGIEEGRAVLVGMPPDQAWRGSAVAPTLLGHRGSQSSAKTMNVSGFTLQEKEKLVPSKVSGFTLQEEDEERAPSKVSGFSLQEENEERAPSKVSGFSLQEENEERTPSKDSGFVPSDENGERKRSQESQRSSQAMVGHSSTGSAFWGDLFSGGLLSKVVGFSMQEQELRAPSKDSGLAPADEIGERAPSKDSGFAPADGNFSRQRSKESRRSSKRSCDMMSRRSTDSHDGDRLTKNKSATLHFVPKGSRMTIVHPGKLALDDGSRRSWAREFLQKRTQSLQSLQFQFRSVLVLLTALQMILYAVYPLFFGGVPKSLAFFGWPLAVAKASAYGACFWTALLFLSMSRDLITILARSSLVKNSEVLRQLVSSAKEIHIFSAGQDQSSGKELNKVLNCAQAPGASMPLGYLGSHQLTSLQFPACPLPETDEKVGYLAGVLSTPGITGYLLMAVIILLGWFSRPKGRRLSYRVFYAMHHLLVTAWVLLFVLLLVVHAANDWVGVGVPVVLLIAGLPMLSYAFTRAKRLYLSCLKIELVKVVRSESGQLLRLDVDLPRSYRHASVGMYAYIKVPKASYTEWHPFTIAGMEVVDGVQRITFTIMAAGIWTKKVHEIIKPEGEPAVLHIDGPYFAPAVTIQAHEIVVGIGGGVGVTPFLSFLSHIASASNFKRAHIFWTTRTASDYKIMSDLFSKLEERMQTRGGKLVLHLHTTPKGSIWKGDGIGSLFDLATRHIWQKRVDNFIRKDPTMIPTIARYPRMPLHAVVVNDILHSGNPVAIPVGRPDFTRELKAAGNQDPHADVGVYVCAAEPVKQSVEEACLACNRSTTTQKFRFNYERFS</sequence>
<keyword evidence="6" id="KW-1185">Reference proteome</keyword>
<dbReference type="GO" id="GO:0005886">
    <property type="term" value="C:plasma membrane"/>
    <property type="evidence" value="ECO:0007669"/>
    <property type="project" value="TreeGrafter"/>
</dbReference>
<keyword evidence="1" id="KW-0560">Oxidoreductase</keyword>
<dbReference type="GO" id="GO:0016491">
    <property type="term" value="F:oxidoreductase activity"/>
    <property type="evidence" value="ECO:0007669"/>
    <property type="project" value="UniProtKB-KW"/>
</dbReference>
<dbReference type="SUPFAM" id="SSF52343">
    <property type="entry name" value="Ferredoxin reductase-like, C-terminal NADP-linked domain"/>
    <property type="match status" value="1"/>
</dbReference>
<keyword evidence="3" id="KW-0472">Membrane</keyword>
<feature type="transmembrane region" description="Helical" evidence="3">
    <location>
        <begin position="443"/>
        <end position="462"/>
    </location>
</feature>
<dbReference type="InterPro" id="IPR050369">
    <property type="entry name" value="RBOH/FRE"/>
</dbReference>
<dbReference type="Pfam" id="PF08022">
    <property type="entry name" value="FAD_binding_8"/>
    <property type="match status" value="1"/>
</dbReference>
<dbReference type="PROSITE" id="PS51384">
    <property type="entry name" value="FAD_FR"/>
    <property type="match status" value="1"/>
</dbReference>
<keyword evidence="3" id="KW-0812">Transmembrane</keyword>
<feature type="transmembrane region" description="Helical" evidence="3">
    <location>
        <begin position="474"/>
        <end position="500"/>
    </location>
</feature>
<evidence type="ECO:0000256" key="3">
    <source>
        <dbReference type="SAM" id="Phobius"/>
    </source>
</evidence>
<organism evidence="5 6">
    <name type="scientific">Polarella glacialis</name>
    <name type="common">Dinoflagellate</name>
    <dbReference type="NCBI Taxonomy" id="89957"/>
    <lineage>
        <taxon>Eukaryota</taxon>
        <taxon>Sar</taxon>
        <taxon>Alveolata</taxon>
        <taxon>Dinophyceae</taxon>
        <taxon>Suessiales</taxon>
        <taxon>Suessiaceae</taxon>
        <taxon>Polarella</taxon>
    </lineage>
</organism>
<dbReference type="InterPro" id="IPR017938">
    <property type="entry name" value="Riboflavin_synthase-like_b-brl"/>
</dbReference>
<keyword evidence="3" id="KW-1133">Transmembrane helix</keyword>
<name>A0A813H2K8_POLGL</name>
<feature type="transmembrane region" description="Helical" evidence="3">
    <location>
        <begin position="655"/>
        <end position="676"/>
    </location>
</feature>
<evidence type="ECO:0000256" key="2">
    <source>
        <dbReference type="SAM" id="MobiDB-lite"/>
    </source>
</evidence>
<comment type="caution">
    <text evidence="5">The sequence shown here is derived from an EMBL/GenBank/DDBJ whole genome shotgun (WGS) entry which is preliminary data.</text>
</comment>
<dbReference type="Gene3D" id="3.40.50.80">
    <property type="entry name" value="Nucleotide-binding domain of ferredoxin-NADP reductase (FNR) module"/>
    <property type="match status" value="1"/>
</dbReference>
<gene>
    <name evidence="5" type="ORF">PGLA1383_LOCUS47905</name>
</gene>
<feature type="compositionally biased region" description="Basic and acidic residues" evidence="2">
    <location>
        <begin position="363"/>
        <end position="392"/>
    </location>
</feature>
<dbReference type="Proteomes" id="UP000654075">
    <property type="component" value="Unassembled WGS sequence"/>
</dbReference>
<dbReference type="Pfam" id="PF08030">
    <property type="entry name" value="NAD_binding_6"/>
    <property type="match status" value="1"/>
</dbReference>
<evidence type="ECO:0000259" key="4">
    <source>
        <dbReference type="PROSITE" id="PS51384"/>
    </source>
</evidence>
<dbReference type="PANTHER" id="PTHR11972">
    <property type="entry name" value="NADPH OXIDASE"/>
    <property type="match status" value="1"/>
</dbReference>
<feature type="transmembrane region" description="Helical" evidence="3">
    <location>
        <begin position="590"/>
        <end position="615"/>
    </location>
</feature>
<evidence type="ECO:0000313" key="6">
    <source>
        <dbReference type="Proteomes" id="UP000654075"/>
    </source>
</evidence>
<dbReference type="AlphaFoldDB" id="A0A813H2K8"/>
<feature type="region of interest" description="Disordered" evidence="2">
    <location>
        <begin position="325"/>
        <end position="394"/>
    </location>
</feature>
<dbReference type="InterPro" id="IPR013112">
    <property type="entry name" value="FAD-bd_8"/>
</dbReference>
<evidence type="ECO:0000313" key="5">
    <source>
        <dbReference type="EMBL" id="CAE8631904.1"/>
    </source>
</evidence>
<dbReference type="InterPro" id="IPR013121">
    <property type="entry name" value="Fe_red_NAD-bd_6"/>
</dbReference>
<proteinExistence type="predicted"/>
<feature type="region of interest" description="Disordered" evidence="2">
    <location>
        <begin position="221"/>
        <end position="297"/>
    </location>
</feature>
<feature type="compositionally biased region" description="Basic and acidic residues" evidence="2">
    <location>
        <begin position="70"/>
        <end position="80"/>
    </location>
</feature>
<feature type="domain" description="FAD-binding FR-type" evidence="4">
    <location>
        <begin position="684"/>
        <end position="790"/>
    </location>
</feature>
<feature type="region of interest" description="Disordered" evidence="2">
    <location>
        <begin position="70"/>
        <end position="120"/>
    </location>
</feature>
<dbReference type="InterPro" id="IPR039261">
    <property type="entry name" value="FNR_nucleotide-bd"/>
</dbReference>
<reference evidence="5" key="1">
    <citation type="submission" date="2021-02" db="EMBL/GenBank/DDBJ databases">
        <authorList>
            <person name="Dougan E. K."/>
            <person name="Rhodes N."/>
            <person name="Thang M."/>
            <person name="Chan C."/>
        </authorList>
    </citation>
    <scope>NUCLEOTIDE SEQUENCE</scope>
</reference>
<protein>
    <recommendedName>
        <fullName evidence="4">FAD-binding FR-type domain-containing protein</fullName>
    </recommendedName>
</protein>